<dbReference type="PANTHER" id="PTHR13384">
    <property type="entry name" value="G PATCH DOMAIN-CONTAINING PROTEIN 1"/>
    <property type="match status" value="1"/>
</dbReference>
<feature type="compositionally biased region" description="Basic and acidic residues" evidence="1">
    <location>
        <begin position="556"/>
        <end position="570"/>
    </location>
</feature>
<dbReference type="Pfam" id="PF07713">
    <property type="entry name" value="DUF1604"/>
    <property type="match status" value="1"/>
</dbReference>
<evidence type="ECO:0000259" key="2">
    <source>
        <dbReference type="PROSITE" id="PS50174"/>
    </source>
</evidence>
<dbReference type="GO" id="GO:0003723">
    <property type="term" value="F:RNA binding"/>
    <property type="evidence" value="ECO:0007669"/>
    <property type="project" value="TreeGrafter"/>
</dbReference>
<feature type="region of interest" description="Disordered" evidence="1">
    <location>
        <begin position="425"/>
        <end position="450"/>
    </location>
</feature>
<evidence type="ECO:0000256" key="1">
    <source>
        <dbReference type="SAM" id="MobiDB-lite"/>
    </source>
</evidence>
<dbReference type="GO" id="GO:0005634">
    <property type="term" value="C:nucleus"/>
    <property type="evidence" value="ECO:0007669"/>
    <property type="project" value="TreeGrafter"/>
</dbReference>
<sequence>MSYKRSRSTFEADLHAPYALFGTPLPDENDARDDGSYLPLWKQDVRDEKGRRRLHGAFTGGWSAGYFNTVGSKEGWTPSTFVSSLSNRRKDDAASASIQQRAEEYMDEEDLADAVEAQQLQTSQAFAGLGSSTQDEMRTGGLMGLFKSSGDTRGLQLLRRMGWKDGQGIGPKIRRGARLDVKNNAESNDKMYLFAPDDAEMIHFVRKTDRMGLGHRGGTKLQSLGKAADSDHDDDDDDDMQGKTGRLSLFSAAKKKEKGGRGAFGVGVLNDTGSDEEDPYDMGPKIRYNRTMGGDKKKKKKATAAVNPSLKKAPVFLPKTARAGISLRRCHDGRLPLDGFVLAKVVEDLAALSQYAPPPIPEGWKSSKDPFATADSSNYTSTADAAKASTLDPRSRAALLGETALPGKSIFDFISSSARDKLAAASGNKSLPPGLGELPEGHSPLSEDEKRQALWDRVPKLDQSTAAAALSRSSGGPYADDEAKRGRYRKYLMSQANPGQDLPDKTPRTFDDDYIREMNEFYNCARIFKPMTGFMASRFTTSKTVLSPSQNSGNGSEEKSNTDLLSKPEPKSANPAEEAAKMGMFGHMTRSVEDFYPTRLLCKRFNVRAPAHVRPDYEVEKNASASNTADTWKMPAQWPMPDPHTPASASLALEASIKAPESHETATPVQQPVEVNPEKNDAVEGKVANADVLKAIFGDSDSE</sequence>
<dbReference type="KEGG" id="pchm:VFPPC_01659"/>
<evidence type="ECO:0000313" key="3">
    <source>
        <dbReference type="EMBL" id="OAQ74084.1"/>
    </source>
</evidence>
<protein>
    <recommendedName>
        <fullName evidence="2">G-patch domain-containing protein</fullName>
    </recommendedName>
</protein>
<dbReference type="InterPro" id="IPR000467">
    <property type="entry name" value="G_patch_dom"/>
</dbReference>
<dbReference type="AlphaFoldDB" id="A0A179G8E9"/>
<dbReference type="RefSeq" id="XP_018150167.1">
    <property type="nucleotide sequence ID" value="XM_018281442.1"/>
</dbReference>
<dbReference type="GeneID" id="28845436"/>
<comment type="caution">
    <text evidence="3">The sequence shown here is derived from an EMBL/GenBank/DDBJ whole genome shotgun (WGS) entry which is preliminary data.</text>
</comment>
<dbReference type="EMBL" id="LSBJ02000001">
    <property type="protein sequence ID" value="OAQ74084.1"/>
    <property type="molecule type" value="Genomic_DNA"/>
</dbReference>
<dbReference type="Pfam" id="PF26093">
    <property type="entry name" value="HTH_TGH"/>
    <property type="match status" value="1"/>
</dbReference>
<dbReference type="PANTHER" id="PTHR13384:SF19">
    <property type="entry name" value="G PATCH DOMAIN-CONTAINING PROTEIN 1"/>
    <property type="match status" value="1"/>
</dbReference>
<accession>A0A179G8E9</accession>
<feature type="region of interest" description="Disordered" evidence="1">
    <location>
        <begin position="275"/>
        <end position="305"/>
    </location>
</feature>
<feature type="region of interest" description="Disordered" evidence="1">
    <location>
        <begin position="213"/>
        <end position="243"/>
    </location>
</feature>
<feature type="region of interest" description="Disordered" evidence="1">
    <location>
        <begin position="544"/>
        <end position="576"/>
    </location>
</feature>
<organism evidence="3 4">
    <name type="scientific">Pochonia chlamydosporia 170</name>
    <dbReference type="NCBI Taxonomy" id="1380566"/>
    <lineage>
        <taxon>Eukaryota</taxon>
        <taxon>Fungi</taxon>
        <taxon>Dikarya</taxon>
        <taxon>Ascomycota</taxon>
        <taxon>Pezizomycotina</taxon>
        <taxon>Sordariomycetes</taxon>
        <taxon>Hypocreomycetidae</taxon>
        <taxon>Hypocreales</taxon>
        <taxon>Clavicipitaceae</taxon>
        <taxon>Pochonia</taxon>
    </lineage>
</organism>
<dbReference type="OrthoDB" id="9451547at2759"/>
<dbReference type="PROSITE" id="PS50174">
    <property type="entry name" value="G_PATCH"/>
    <property type="match status" value="1"/>
</dbReference>
<feature type="domain" description="G-patch" evidence="2">
    <location>
        <begin position="150"/>
        <end position="218"/>
    </location>
</feature>
<gene>
    <name evidence="3" type="ORF">VFPPC_01659</name>
</gene>
<dbReference type="GO" id="GO:0006397">
    <property type="term" value="P:mRNA processing"/>
    <property type="evidence" value="ECO:0007669"/>
    <property type="project" value="InterPro"/>
</dbReference>
<reference evidence="3 4" key="1">
    <citation type="journal article" date="2016" name="PLoS Pathog.">
        <title>Biosynthesis of antibiotic leucinostatins in bio-control fungus Purpureocillium lilacinum and their inhibition on phytophthora revealed by genome mining.</title>
        <authorList>
            <person name="Wang G."/>
            <person name="Liu Z."/>
            <person name="Lin R."/>
            <person name="Li E."/>
            <person name="Mao Z."/>
            <person name="Ling J."/>
            <person name="Yang Y."/>
            <person name="Yin W.B."/>
            <person name="Xie B."/>
        </authorList>
    </citation>
    <scope>NUCLEOTIDE SEQUENCE [LARGE SCALE GENOMIC DNA]</scope>
    <source>
        <strain evidence="3">170</strain>
    </source>
</reference>
<feature type="compositionally biased region" description="Polar residues" evidence="1">
    <location>
        <begin position="544"/>
        <end position="555"/>
    </location>
</feature>
<dbReference type="Proteomes" id="UP000078397">
    <property type="component" value="Unassembled WGS sequence"/>
</dbReference>
<name>A0A179G8E9_METCM</name>
<dbReference type="STRING" id="1380566.A0A179G8E9"/>
<evidence type="ECO:0000313" key="4">
    <source>
        <dbReference type="Proteomes" id="UP000078397"/>
    </source>
</evidence>
<keyword evidence="4" id="KW-1185">Reference proteome</keyword>
<proteinExistence type="predicted"/>
<feature type="region of interest" description="Disordered" evidence="1">
    <location>
        <begin position="653"/>
        <end position="682"/>
    </location>
</feature>
<dbReference type="InterPro" id="IPR011666">
    <property type="entry name" value="DUF1604"/>
</dbReference>